<dbReference type="EMBL" id="FQWS01000001">
    <property type="protein sequence ID" value="SHH02477.1"/>
    <property type="molecule type" value="Genomic_DNA"/>
</dbReference>
<gene>
    <name evidence="1" type="ORF">SAMN05444148_1523</name>
</gene>
<dbReference type="RefSeq" id="WP_073084895.1">
    <property type="nucleotide sequence ID" value="NZ_FQWS01000001.1"/>
</dbReference>
<protein>
    <submittedName>
        <fullName evidence="1">Uncharacterized protein</fullName>
    </submittedName>
</protein>
<dbReference type="Proteomes" id="UP000184522">
    <property type="component" value="Unassembled WGS sequence"/>
</dbReference>
<keyword evidence="2" id="KW-1185">Reference proteome</keyword>
<name>A0A1M5PL33_9FLAO</name>
<reference evidence="2" key="1">
    <citation type="submission" date="2016-11" db="EMBL/GenBank/DDBJ databases">
        <authorList>
            <person name="Varghese N."/>
            <person name="Submissions S."/>
        </authorList>
    </citation>
    <scope>NUCLEOTIDE SEQUENCE [LARGE SCALE GENOMIC DNA]</scope>
    <source>
        <strain evidence="2">DSM 25330</strain>
    </source>
</reference>
<dbReference type="OrthoDB" id="9153123at2"/>
<accession>A0A1M5PL33</accession>
<dbReference type="STRING" id="1089305.SAMN05444148_1523"/>
<evidence type="ECO:0000313" key="2">
    <source>
        <dbReference type="Proteomes" id="UP000184522"/>
    </source>
</evidence>
<proteinExistence type="predicted"/>
<organism evidence="1 2">
    <name type="scientific">Winogradskyella jejuensis</name>
    <dbReference type="NCBI Taxonomy" id="1089305"/>
    <lineage>
        <taxon>Bacteria</taxon>
        <taxon>Pseudomonadati</taxon>
        <taxon>Bacteroidota</taxon>
        <taxon>Flavobacteriia</taxon>
        <taxon>Flavobacteriales</taxon>
        <taxon>Flavobacteriaceae</taxon>
        <taxon>Winogradskyella</taxon>
    </lineage>
</organism>
<dbReference type="AlphaFoldDB" id="A0A1M5PL33"/>
<sequence length="232" mass="27335">MKHEENIAKDFFEFIGYDDIKFEPKGNRTPDFVLDGKIAVEVRRLNRFYNNEPLEKVAFNFFPKILNQIENFKTEKITNISSFVSVSYIRPIKYNKDIKKRINDVLETHLEEIGESKKYIINESLTLDFIPSEKWLGKIYNFGMYSDLNDFGFIVSDIVESLKIIIPEKTAKVENYKSEYKVWWLALIDNVGYGLSKNEIIQLKSLIDFDLYFDDIVFISPLNFENGKFLKT</sequence>
<evidence type="ECO:0000313" key="1">
    <source>
        <dbReference type="EMBL" id="SHH02477.1"/>
    </source>
</evidence>